<dbReference type="GO" id="GO:0000287">
    <property type="term" value="F:magnesium ion binding"/>
    <property type="evidence" value="ECO:0007669"/>
    <property type="project" value="UniProtKB-UniRule"/>
</dbReference>
<dbReference type="InterPro" id="IPR036412">
    <property type="entry name" value="HAD-like_sf"/>
</dbReference>
<reference evidence="11" key="1">
    <citation type="submission" date="2023-03" db="EMBL/GenBank/DDBJ databases">
        <title>Chromosome-scale reference genome and RAD-based genetic map of yellow starthistle (Centaurea solstitialis) reveal putative structural variation and QTLs associated with invader traits.</title>
        <authorList>
            <person name="Reatini B."/>
            <person name="Cang F.A."/>
            <person name="Jiang Q."/>
            <person name="Mckibben M.T.W."/>
            <person name="Barker M.S."/>
            <person name="Rieseberg L.H."/>
            <person name="Dlugosch K.M."/>
        </authorList>
    </citation>
    <scope>NUCLEOTIDE SEQUENCE</scope>
    <source>
        <strain evidence="11">CAN-66</strain>
        <tissue evidence="11">Leaf</tissue>
    </source>
</reference>
<dbReference type="SFLD" id="SFLDF00044">
    <property type="entry name" value="enolase-phosphatase"/>
    <property type="match status" value="1"/>
</dbReference>
<dbReference type="GO" id="GO:0046570">
    <property type="term" value="F:methylthioribulose 1-phosphate dehydratase activity"/>
    <property type="evidence" value="ECO:0007669"/>
    <property type="project" value="UniProtKB-UniRule"/>
</dbReference>
<comment type="cofactor">
    <cofactor evidence="9">
        <name>Mg(2+)</name>
        <dbReference type="ChEBI" id="CHEBI:18420"/>
    </cofactor>
    <text evidence="9">Binds 1 Mg(2+) ion per subunit.</text>
</comment>
<feature type="binding site" evidence="9">
    <location>
        <position position="260"/>
    </location>
    <ligand>
        <name>Mg(2+)</name>
        <dbReference type="ChEBI" id="CHEBI:18420"/>
    </ligand>
</feature>
<comment type="pathway">
    <text evidence="9">Amino-acid biosynthesis; L-methionine biosynthesis via salvage pathway; L-methionine from S-methyl-5-thio-alpha-D-ribose 1-phosphate: step 2/6.</text>
</comment>
<keyword evidence="2 9" id="KW-0479">Metal-binding</keyword>
<comment type="pathway">
    <text evidence="9">Amino-acid biosynthesis; L-methionine biosynthesis via salvage pathway; L-methionine from S-methyl-5-thio-alpha-D-ribose 1-phosphate: step 4/6.</text>
</comment>
<comment type="pathway">
    <text evidence="9">Amino-acid biosynthesis; L-methionine biosynthesis via salvage pathway; L-methionine from S-methyl-5-thio-alpha-D-ribose 1-phosphate: step 3/6.</text>
</comment>
<feature type="binding site" evidence="9">
    <location>
        <position position="112"/>
    </location>
    <ligand>
        <name>Zn(2+)</name>
        <dbReference type="ChEBI" id="CHEBI:29105"/>
    </ligand>
</feature>
<dbReference type="GO" id="GO:0005737">
    <property type="term" value="C:cytoplasm"/>
    <property type="evidence" value="ECO:0007669"/>
    <property type="project" value="InterPro"/>
</dbReference>
<dbReference type="InterPro" id="IPR001303">
    <property type="entry name" value="Aldolase_II/adducin_N"/>
</dbReference>
<evidence type="ECO:0000259" key="10">
    <source>
        <dbReference type="SMART" id="SM01007"/>
    </source>
</evidence>
<evidence type="ECO:0000256" key="2">
    <source>
        <dbReference type="ARBA" id="ARBA00022723"/>
    </source>
</evidence>
<organism evidence="11 12">
    <name type="scientific">Centaurea solstitialis</name>
    <name type="common">yellow star-thistle</name>
    <dbReference type="NCBI Taxonomy" id="347529"/>
    <lineage>
        <taxon>Eukaryota</taxon>
        <taxon>Viridiplantae</taxon>
        <taxon>Streptophyta</taxon>
        <taxon>Embryophyta</taxon>
        <taxon>Tracheophyta</taxon>
        <taxon>Spermatophyta</taxon>
        <taxon>Magnoliopsida</taxon>
        <taxon>eudicotyledons</taxon>
        <taxon>Gunneridae</taxon>
        <taxon>Pentapetalae</taxon>
        <taxon>asterids</taxon>
        <taxon>campanulids</taxon>
        <taxon>Asterales</taxon>
        <taxon>Asteraceae</taxon>
        <taxon>Carduoideae</taxon>
        <taxon>Cardueae</taxon>
        <taxon>Centaureinae</taxon>
        <taxon>Centaurea</taxon>
    </lineage>
</organism>
<feature type="binding site" evidence="9">
    <location>
        <position position="92"/>
    </location>
    <ligand>
        <name>substrate</name>
        <label>1</label>
        <note>for methylthioribulose-1-phosphate dehydratase activity</note>
    </ligand>
</feature>
<dbReference type="Gene3D" id="3.40.50.1000">
    <property type="entry name" value="HAD superfamily/HAD-like"/>
    <property type="match status" value="1"/>
</dbReference>
<gene>
    <name evidence="11" type="ORF">OSB04_015519</name>
</gene>
<dbReference type="Gene3D" id="1.10.720.60">
    <property type="match status" value="1"/>
</dbReference>
<proteinExistence type="inferred from homology"/>
<evidence type="ECO:0000313" key="11">
    <source>
        <dbReference type="EMBL" id="KAJ9551474.1"/>
    </source>
</evidence>
<evidence type="ECO:0000256" key="3">
    <source>
        <dbReference type="ARBA" id="ARBA00022801"/>
    </source>
</evidence>
<protein>
    <recommendedName>
        <fullName evidence="9">Probable bifunctional methylthioribulose-1-phosphate dehydratase/enolase-phosphatase E1</fullName>
    </recommendedName>
    <domain>
        <recommendedName>
            <fullName evidence="9">Methylthioribulose-1-phosphate dehydratase</fullName>
            <shortName evidence="9">MTRu-1-P dehydratase</shortName>
            <ecNumber evidence="9">4.2.1.109</ecNumber>
        </recommendedName>
    </domain>
    <domain>
        <recommendedName>
            <fullName evidence="9">Enolase-phosphatase E1</fullName>
            <ecNumber evidence="9">3.1.3.77</ecNumber>
        </recommendedName>
        <alternativeName>
            <fullName evidence="9">2,3-diketo-5-methylthio-1-phosphopentane phosphatase</fullName>
        </alternativeName>
    </domain>
</protein>
<dbReference type="GO" id="GO:0008270">
    <property type="term" value="F:zinc ion binding"/>
    <property type="evidence" value="ECO:0007669"/>
    <property type="project" value="UniProtKB-UniRule"/>
</dbReference>
<dbReference type="PANTHER" id="PTHR20371:SF1">
    <property type="entry name" value="ENOLASE-PHOSPHATASE E1"/>
    <property type="match status" value="1"/>
</dbReference>
<dbReference type="EMBL" id="JARYMX010000004">
    <property type="protein sequence ID" value="KAJ9551474.1"/>
    <property type="molecule type" value="Genomic_DNA"/>
</dbReference>
<feature type="region of interest" description="Methylthioribulose-1-phosphate dehydratase" evidence="9">
    <location>
        <begin position="1"/>
        <end position="220"/>
    </location>
</feature>
<comment type="catalytic activity">
    <reaction evidence="9">
        <text>5-(methylsulfanyl)-D-ribulose 1-phosphate = 5-methylsulfanyl-2,3-dioxopentyl phosphate + H2O</text>
        <dbReference type="Rhea" id="RHEA:15549"/>
        <dbReference type="ChEBI" id="CHEBI:15377"/>
        <dbReference type="ChEBI" id="CHEBI:58548"/>
        <dbReference type="ChEBI" id="CHEBI:58828"/>
        <dbReference type="EC" id="4.2.1.109"/>
    </reaction>
</comment>
<dbReference type="InterPro" id="IPR036409">
    <property type="entry name" value="Aldolase_II/adducin_N_sf"/>
</dbReference>
<dbReference type="Proteomes" id="UP001172457">
    <property type="component" value="Chromosome 4"/>
</dbReference>
<dbReference type="InterPro" id="IPR017714">
    <property type="entry name" value="MethylthioRu-1-P_deHdtase_MtnB"/>
</dbReference>
<evidence type="ECO:0000256" key="4">
    <source>
        <dbReference type="ARBA" id="ARBA00022833"/>
    </source>
</evidence>
<dbReference type="FunFam" id="3.40.225.10:FF:000010">
    <property type="entry name" value="Probable bifunctional methylthioribulose-1-phosphate dehydratase/enolase-phosphatase E1"/>
    <property type="match status" value="1"/>
</dbReference>
<feature type="binding site" evidence="9">
    <location>
        <position position="453"/>
    </location>
    <ligand>
        <name>Mg(2+)</name>
        <dbReference type="ChEBI" id="CHEBI:18420"/>
    </ligand>
</feature>
<dbReference type="FunFam" id="3.40.50.1000:FF:000088">
    <property type="entry name" value="Probable bifunctional methylthioribulose-1-phosphate dehydratase/enolase-phosphatase E1"/>
    <property type="match status" value="1"/>
</dbReference>
<feature type="binding site" evidence="9">
    <location>
        <position position="110"/>
    </location>
    <ligand>
        <name>Zn(2+)</name>
        <dbReference type="ChEBI" id="CHEBI:29105"/>
    </ligand>
</feature>
<dbReference type="SUPFAM" id="SSF53639">
    <property type="entry name" value="AraD/HMP-PK domain-like"/>
    <property type="match status" value="1"/>
</dbReference>
<dbReference type="NCBIfam" id="TIGR01691">
    <property type="entry name" value="enolase-ppase"/>
    <property type="match status" value="1"/>
</dbReference>
<dbReference type="InterPro" id="IPR023214">
    <property type="entry name" value="HAD_sf"/>
</dbReference>
<dbReference type="CDD" id="cd01629">
    <property type="entry name" value="HAD_EP"/>
    <property type="match status" value="1"/>
</dbReference>
<dbReference type="NCBIfam" id="TIGR03328">
    <property type="entry name" value="salvage_mtnB"/>
    <property type="match status" value="1"/>
</dbReference>
<dbReference type="GO" id="GO:0019509">
    <property type="term" value="P:L-methionine salvage from methylthioadenosine"/>
    <property type="evidence" value="ECO:0007669"/>
    <property type="project" value="UniProtKB-UniRule"/>
</dbReference>
<keyword evidence="8 9" id="KW-0511">Multifunctional enzyme</keyword>
<feature type="binding site" evidence="9">
    <location>
        <position position="185"/>
    </location>
    <ligand>
        <name>Zn(2+)</name>
        <dbReference type="ChEBI" id="CHEBI:29105"/>
    </ligand>
</feature>
<feature type="domain" description="Class II aldolase/adducin N-terminal" evidence="10">
    <location>
        <begin position="27"/>
        <end position="212"/>
    </location>
</feature>
<evidence type="ECO:0000256" key="6">
    <source>
        <dbReference type="ARBA" id="ARBA00023167"/>
    </source>
</evidence>
<dbReference type="AlphaFoldDB" id="A0AA38SZ68"/>
<dbReference type="Gene3D" id="3.40.225.10">
    <property type="entry name" value="Class II aldolase/adducin N-terminal domain"/>
    <property type="match status" value="1"/>
</dbReference>
<comment type="similarity">
    <text evidence="9">In the N-terminal section; belongs to the aldolase class II family. MtnB subfamily.</text>
</comment>
<dbReference type="EC" id="4.2.1.109" evidence="9"/>
<evidence type="ECO:0000256" key="1">
    <source>
        <dbReference type="ARBA" id="ARBA00022605"/>
    </source>
</evidence>
<keyword evidence="7 9" id="KW-0456">Lyase</keyword>
<feature type="region of interest" description="Enolase-phosphatase E1" evidence="9">
    <location>
        <begin position="255"/>
        <end position="496"/>
    </location>
</feature>
<dbReference type="EC" id="3.1.3.77" evidence="9"/>
<comment type="caution">
    <text evidence="11">The sequence shown here is derived from an EMBL/GenBank/DDBJ whole genome shotgun (WGS) entry which is preliminary data.</text>
</comment>
<evidence type="ECO:0000313" key="12">
    <source>
        <dbReference type="Proteomes" id="UP001172457"/>
    </source>
</evidence>
<dbReference type="HAMAP" id="MF_03118">
    <property type="entry name" value="Salvage_MtnBC"/>
    <property type="match status" value="1"/>
</dbReference>
<sequence>MAAANGLKTATTSQAYLQSSHVKQTKSLIADLCRQFYNLGWVSGTGGSITVKVHDDSVQKSDQLIVMSPSGSILFSPLPKAYPHKPPKCSDCAPLFMKAYDRRNAGAVIHSHGMESCLVTMIDPLAREFRVTHMEMIKGIQGHGYYDELVVPIIENTAHERELTESLAAAIEAYPKTTAVLVRNHGIYIWGDSWISTKTQAECYHYLFDAAIKLHQLGLDWSTPSHGPKRRTTTTSLKAGNLTLSNEAGSTPRCVVLDIEGTTTPISFVTDVLFPYARDNVRMHLEETYDSIDTQDDIKLLRSQVEDDLQQGVVGAVPIPSDDAGKEAVIAALVANVEGMIKADRKITSLKQLQGHIWRTGFEKNELKGVVFDDVPKALEKWHASGVKVYIYSSGSRLAQRLIFGYTNHGDLRKYLCGFFDTAVGNKRETKSYVEISESLGVDKPSEILFVTDVFQEAVAAKAAGLEVIISVRPGNGPLPENHGFTTVKSFTEIPF</sequence>
<keyword evidence="6 9" id="KW-0486">Methionine biosynthesis</keyword>
<accession>A0AA38SZ68</accession>
<feature type="binding site" evidence="9">
    <location>
        <begin position="393"/>
        <end position="394"/>
    </location>
    <ligand>
        <name>substrate</name>
        <label>2</label>
        <note>for enolase-phosphatase activity</note>
    </ligand>
</feature>
<name>A0AA38SZ68_9ASTR</name>
<dbReference type="PANTHER" id="PTHR20371">
    <property type="entry name" value="ENOLASE-PHOSPHATASE E1"/>
    <property type="match status" value="1"/>
</dbReference>
<dbReference type="Pfam" id="PF00596">
    <property type="entry name" value="Aldolase_II"/>
    <property type="match status" value="1"/>
</dbReference>
<evidence type="ECO:0000256" key="8">
    <source>
        <dbReference type="ARBA" id="ARBA00023268"/>
    </source>
</evidence>
<dbReference type="Pfam" id="PF00702">
    <property type="entry name" value="Hydrolase"/>
    <property type="match status" value="1"/>
</dbReference>
<dbReference type="FunFam" id="1.10.720.60:FF:000001">
    <property type="entry name" value="Probable bifunctional methylthioribulose-1-phosphate dehydratase/enolase-phosphatase E1"/>
    <property type="match status" value="1"/>
</dbReference>
<comment type="similarity">
    <text evidence="9">In the C-terminal section; belongs to the HAD-like hydrolase superfamily. MasA/MtnC family.</text>
</comment>
<dbReference type="SUPFAM" id="SSF56784">
    <property type="entry name" value="HAD-like"/>
    <property type="match status" value="1"/>
</dbReference>
<feature type="active site" description="Proton donor/acceptor; for methylthioribulose-1-phosphate dehydratase activity" evidence="9">
    <location>
        <position position="135"/>
    </location>
</feature>
<dbReference type="GO" id="GO:0043874">
    <property type="term" value="F:acireductone synthase activity"/>
    <property type="evidence" value="ECO:0007669"/>
    <property type="project" value="UniProtKB-EC"/>
</dbReference>
<keyword evidence="5 9" id="KW-0460">Magnesium</keyword>
<keyword evidence="3 9" id="KW-0378">Hydrolase</keyword>
<dbReference type="SFLD" id="SFLDG01133">
    <property type="entry name" value="C1.5.4:_Enolase-phosphatase_Li"/>
    <property type="match status" value="1"/>
</dbReference>
<dbReference type="SFLD" id="SFLDG01129">
    <property type="entry name" value="C1.5:_HAD__Beta-PGM__Phosphata"/>
    <property type="match status" value="1"/>
</dbReference>
<keyword evidence="12" id="KW-1185">Reference proteome</keyword>
<evidence type="ECO:0000256" key="5">
    <source>
        <dbReference type="ARBA" id="ARBA00022842"/>
    </source>
</evidence>
<keyword evidence="1 9" id="KW-0028">Amino-acid biosynthesis</keyword>
<comment type="catalytic activity">
    <reaction evidence="9">
        <text>5-methylsulfanyl-2,3-dioxopentyl phosphate + H2O = 1,2-dihydroxy-5-(methylsulfanyl)pent-1-en-3-one + phosphate</text>
        <dbReference type="Rhea" id="RHEA:21700"/>
        <dbReference type="ChEBI" id="CHEBI:15377"/>
        <dbReference type="ChEBI" id="CHEBI:43474"/>
        <dbReference type="ChEBI" id="CHEBI:49252"/>
        <dbReference type="ChEBI" id="CHEBI:58828"/>
        <dbReference type="EC" id="3.1.3.77"/>
    </reaction>
</comment>
<dbReference type="SFLD" id="SFLDS00003">
    <property type="entry name" value="Haloacid_Dehalogenase"/>
    <property type="match status" value="1"/>
</dbReference>
<keyword evidence="4 9" id="KW-0862">Zinc</keyword>
<dbReference type="InterPro" id="IPR027505">
    <property type="entry name" value="MtnB_viridiplantae"/>
</dbReference>
<comment type="cofactor">
    <cofactor evidence="9">
        <name>Zn(2+)</name>
        <dbReference type="ChEBI" id="CHEBI:29105"/>
    </cofactor>
    <text evidence="9">Binds 1 zinc ion per subunit.</text>
</comment>
<dbReference type="InterPro" id="IPR023943">
    <property type="entry name" value="Enolase-ppase_E1"/>
</dbReference>
<evidence type="ECO:0000256" key="7">
    <source>
        <dbReference type="ARBA" id="ARBA00023239"/>
    </source>
</evidence>
<feature type="binding site" evidence="9">
    <location>
        <position position="427"/>
    </location>
    <ligand>
        <name>substrate</name>
        <label>2</label>
        <note>for enolase-phosphatase activity</note>
    </ligand>
</feature>
<dbReference type="SMART" id="SM01007">
    <property type="entry name" value="Aldolase_II"/>
    <property type="match status" value="1"/>
</dbReference>
<feature type="binding site" evidence="9">
    <location>
        <position position="258"/>
    </location>
    <ligand>
        <name>Mg(2+)</name>
        <dbReference type="ChEBI" id="CHEBI:18420"/>
    </ligand>
</feature>
<evidence type="ECO:0000256" key="9">
    <source>
        <dbReference type="HAMAP-Rule" id="MF_03118"/>
    </source>
</evidence>